<evidence type="ECO:0000256" key="2">
    <source>
        <dbReference type="ARBA" id="ARBA00022679"/>
    </source>
</evidence>
<feature type="domain" description="Sulfotransferase" evidence="3">
    <location>
        <begin position="33"/>
        <end position="301"/>
    </location>
</feature>
<comment type="similarity">
    <text evidence="1">Belongs to the sulfotransferase 1 family.</text>
</comment>
<dbReference type="AlphaFoldDB" id="A0A1E1XIL0"/>
<keyword evidence="2 4" id="KW-0808">Transferase</keyword>
<reference evidence="4" key="1">
    <citation type="journal article" date="2017" name="Front. Cell. Infect. Microbiol.">
        <title>The Distinct Transcriptional Response of the Midgut of Amblyomma sculptum and Amblyomma aureolatum Ticks to Rickettsia rickettsii Correlates to Their Differences in Susceptibility to Infection.</title>
        <authorList>
            <person name="Martins L.A."/>
            <person name="Galletti M.F.B.M."/>
            <person name="Ribeiro J.M."/>
            <person name="Fujita A."/>
            <person name="Costa F.B."/>
            <person name="Labruna M.B."/>
            <person name="Daffre S."/>
            <person name="Fogaca A.C."/>
        </authorList>
    </citation>
    <scope>NUCLEOTIDE SEQUENCE</scope>
</reference>
<protein>
    <submittedName>
        <fullName evidence="4">Putative sulfotransferase</fullName>
    </submittedName>
</protein>
<dbReference type="InterPro" id="IPR027417">
    <property type="entry name" value="P-loop_NTPase"/>
</dbReference>
<organism evidence="4">
    <name type="scientific">Amblyomma aureolatum</name>
    <dbReference type="NCBI Taxonomy" id="187763"/>
    <lineage>
        <taxon>Eukaryota</taxon>
        <taxon>Metazoa</taxon>
        <taxon>Ecdysozoa</taxon>
        <taxon>Arthropoda</taxon>
        <taxon>Chelicerata</taxon>
        <taxon>Arachnida</taxon>
        <taxon>Acari</taxon>
        <taxon>Parasitiformes</taxon>
        <taxon>Ixodida</taxon>
        <taxon>Ixodoidea</taxon>
        <taxon>Ixodidae</taxon>
        <taxon>Amblyomminae</taxon>
        <taxon>Amblyomma</taxon>
    </lineage>
</organism>
<dbReference type="Gene3D" id="3.40.50.300">
    <property type="entry name" value="P-loop containing nucleotide triphosphate hydrolases"/>
    <property type="match status" value="1"/>
</dbReference>
<dbReference type="GO" id="GO:0008146">
    <property type="term" value="F:sulfotransferase activity"/>
    <property type="evidence" value="ECO:0007669"/>
    <property type="project" value="InterPro"/>
</dbReference>
<evidence type="ECO:0000313" key="4">
    <source>
        <dbReference type="EMBL" id="JAT99058.1"/>
    </source>
</evidence>
<dbReference type="PANTHER" id="PTHR11783">
    <property type="entry name" value="SULFOTRANSFERASE SULT"/>
    <property type="match status" value="1"/>
</dbReference>
<sequence length="313" mass="36282">MDEESYREVDGIWLHKLFSDESFRSATKYKPRDGDVITVTYPKCGTHWAQFIIWNIMTRANPGPSVGEFSLMCPFLEMMGVEVAEKPSRIGPLVTHLPMSAFQPVENAKYVYVARNPYDCAVSYYHFLKGATPKTITDVSFERFLSMFLNGKVIYGDYFDHVIPWYDRRHDDNVLFITYEQLKADTREQVLRIGDFLGKEHGNALRQDDVLLERVMDACSFENMKVFFKEKPAERAKKIAETAKQKSERVEILLAFPIDKEEMHEGSGFVRKGIVGDWKNYFTPEQIERTKAWIARKTQGSDVMTLWEHCGLP</sequence>
<evidence type="ECO:0000256" key="1">
    <source>
        <dbReference type="ARBA" id="ARBA00005771"/>
    </source>
</evidence>
<name>A0A1E1XIL0_9ACAR</name>
<evidence type="ECO:0000259" key="3">
    <source>
        <dbReference type="Pfam" id="PF00685"/>
    </source>
</evidence>
<dbReference type="Pfam" id="PF00685">
    <property type="entry name" value="Sulfotransfer_1"/>
    <property type="match status" value="1"/>
</dbReference>
<dbReference type="EMBL" id="GFAC01000130">
    <property type="protein sequence ID" value="JAT99058.1"/>
    <property type="molecule type" value="mRNA"/>
</dbReference>
<dbReference type="InterPro" id="IPR000863">
    <property type="entry name" value="Sulfotransferase_dom"/>
</dbReference>
<accession>A0A1E1XIL0</accession>
<proteinExistence type="evidence at transcript level"/>
<dbReference type="SUPFAM" id="SSF52540">
    <property type="entry name" value="P-loop containing nucleoside triphosphate hydrolases"/>
    <property type="match status" value="1"/>
</dbReference>